<organism evidence="1 2">
    <name type="scientific">Mycena indigotica</name>
    <dbReference type="NCBI Taxonomy" id="2126181"/>
    <lineage>
        <taxon>Eukaryota</taxon>
        <taxon>Fungi</taxon>
        <taxon>Dikarya</taxon>
        <taxon>Basidiomycota</taxon>
        <taxon>Agaricomycotina</taxon>
        <taxon>Agaricomycetes</taxon>
        <taxon>Agaricomycetidae</taxon>
        <taxon>Agaricales</taxon>
        <taxon>Marasmiineae</taxon>
        <taxon>Mycenaceae</taxon>
        <taxon>Mycena</taxon>
    </lineage>
</organism>
<dbReference type="Proteomes" id="UP000636479">
    <property type="component" value="Unassembled WGS sequence"/>
</dbReference>
<keyword evidence="2" id="KW-1185">Reference proteome</keyword>
<reference evidence="1" key="1">
    <citation type="submission" date="2020-05" db="EMBL/GenBank/DDBJ databases">
        <title>Mycena genomes resolve the evolution of fungal bioluminescence.</title>
        <authorList>
            <person name="Tsai I.J."/>
        </authorList>
    </citation>
    <scope>NUCLEOTIDE SEQUENCE</scope>
    <source>
        <strain evidence="1">171206Taipei</strain>
    </source>
</reference>
<dbReference type="AlphaFoldDB" id="A0A8H6SLE7"/>
<protein>
    <submittedName>
        <fullName evidence="1">Uncharacterized protein</fullName>
    </submittedName>
</protein>
<dbReference type="GeneID" id="59346361"/>
<sequence>MNDPYDYGVIGADWGTPYAKAFTDEVKALNIHGTPYICVLWANLATAQSGYWNFHLALATAPLEPLSLDALQEKNIHLLQKGPRRWFREKGDWGSTKTLFAAPGHRIALDIGGCRHEAGAFPEAPQVDYGLEKLSEAWSVLV</sequence>
<gene>
    <name evidence="1" type="ORF">MIND_00714300</name>
</gene>
<proteinExistence type="predicted"/>
<evidence type="ECO:0000313" key="2">
    <source>
        <dbReference type="Proteomes" id="UP000636479"/>
    </source>
</evidence>
<name>A0A8H6SLE7_9AGAR</name>
<dbReference type="EMBL" id="JACAZF010000006">
    <property type="protein sequence ID" value="KAF7301489.1"/>
    <property type="molecule type" value="Genomic_DNA"/>
</dbReference>
<accession>A0A8H6SLE7</accession>
<comment type="caution">
    <text evidence="1">The sequence shown here is derived from an EMBL/GenBank/DDBJ whole genome shotgun (WGS) entry which is preliminary data.</text>
</comment>
<evidence type="ECO:0000313" key="1">
    <source>
        <dbReference type="EMBL" id="KAF7301489.1"/>
    </source>
</evidence>
<dbReference type="RefSeq" id="XP_037219489.1">
    <property type="nucleotide sequence ID" value="XM_037363845.1"/>
</dbReference>